<dbReference type="GO" id="GO:0005524">
    <property type="term" value="F:ATP binding"/>
    <property type="evidence" value="ECO:0007669"/>
    <property type="project" value="UniProtKB-KW"/>
</dbReference>
<dbReference type="InterPro" id="IPR001789">
    <property type="entry name" value="Sig_transdc_resp-reg_receiver"/>
</dbReference>
<dbReference type="SMART" id="SM00448">
    <property type="entry name" value="REC"/>
    <property type="match status" value="2"/>
</dbReference>
<feature type="domain" description="Response regulatory" evidence="15">
    <location>
        <begin position="753"/>
        <end position="870"/>
    </location>
</feature>
<comment type="catalytic activity">
    <reaction evidence="1">
        <text>ATP + protein L-histidine = ADP + protein N-phospho-L-histidine.</text>
        <dbReference type="EC" id="2.7.13.3"/>
    </reaction>
</comment>
<dbReference type="AlphaFoldDB" id="A0A545TPY2"/>
<dbReference type="FunFam" id="1.10.287.130:FF:000002">
    <property type="entry name" value="Two-component osmosensing histidine kinase"/>
    <property type="match status" value="1"/>
</dbReference>
<evidence type="ECO:0000259" key="14">
    <source>
        <dbReference type="PROSITE" id="PS50109"/>
    </source>
</evidence>
<accession>A0A545TPY2</accession>
<evidence type="ECO:0000256" key="13">
    <source>
        <dbReference type="SAM" id="Phobius"/>
    </source>
</evidence>
<dbReference type="RefSeq" id="WP_142897503.1">
    <property type="nucleotide sequence ID" value="NZ_ML660056.1"/>
</dbReference>
<keyword evidence="5" id="KW-0808">Transferase</keyword>
<evidence type="ECO:0000256" key="5">
    <source>
        <dbReference type="ARBA" id="ARBA00022679"/>
    </source>
</evidence>
<dbReference type="GO" id="GO:0000155">
    <property type="term" value="F:phosphorelay sensor kinase activity"/>
    <property type="evidence" value="ECO:0007669"/>
    <property type="project" value="InterPro"/>
</dbReference>
<dbReference type="InterPro" id="IPR003594">
    <property type="entry name" value="HATPase_dom"/>
</dbReference>
<dbReference type="InterPro" id="IPR003661">
    <property type="entry name" value="HisK_dim/P_dom"/>
</dbReference>
<evidence type="ECO:0000256" key="11">
    <source>
        <dbReference type="ARBA" id="ARBA00068150"/>
    </source>
</evidence>
<dbReference type="CDD" id="cd16922">
    <property type="entry name" value="HATPase_EvgS-ArcB-TorS-like"/>
    <property type="match status" value="1"/>
</dbReference>
<dbReference type="SUPFAM" id="SSF52172">
    <property type="entry name" value="CheY-like"/>
    <property type="match status" value="2"/>
</dbReference>
<dbReference type="SMART" id="SM00304">
    <property type="entry name" value="HAMP"/>
    <property type="match status" value="1"/>
</dbReference>
<dbReference type="InterPro" id="IPR005467">
    <property type="entry name" value="His_kinase_dom"/>
</dbReference>
<evidence type="ECO:0000256" key="2">
    <source>
        <dbReference type="ARBA" id="ARBA00004370"/>
    </source>
</evidence>
<dbReference type="PANTHER" id="PTHR45339:SF1">
    <property type="entry name" value="HYBRID SIGNAL TRANSDUCTION HISTIDINE KINASE J"/>
    <property type="match status" value="1"/>
</dbReference>
<dbReference type="PANTHER" id="PTHR45339">
    <property type="entry name" value="HYBRID SIGNAL TRANSDUCTION HISTIDINE KINASE J"/>
    <property type="match status" value="1"/>
</dbReference>
<dbReference type="Proteomes" id="UP000315252">
    <property type="component" value="Unassembled WGS sequence"/>
</dbReference>
<keyword evidence="9" id="KW-0902">Two-component regulatory system</keyword>
<feature type="domain" description="Histidine kinase" evidence="14">
    <location>
        <begin position="364"/>
        <end position="586"/>
    </location>
</feature>
<keyword evidence="13" id="KW-0812">Transmembrane</keyword>
<dbReference type="SMART" id="SM00388">
    <property type="entry name" value="HisKA"/>
    <property type="match status" value="1"/>
</dbReference>
<dbReference type="Pfam" id="PF02518">
    <property type="entry name" value="HATPase_c"/>
    <property type="match status" value="1"/>
</dbReference>
<evidence type="ECO:0000259" key="15">
    <source>
        <dbReference type="PROSITE" id="PS50110"/>
    </source>
</evidence>
<name>A0A545TPY2_9PROT</name>
<dbReference type="InterPro" id="IPR003660">
    <property type="entry name" value="HAMP_dom"/>
</dbReference>
<feature type="modified residue" description="4-aspartylphosphate" evidence="12">
    <location>
        <position position="661"/>
    </location>
</feature>
<dbReference type="PROSITE" id="PS50110">
    <property type="entry name" value="RESPONSE_REGULATORY"/>
    <property type="match status" value="2"/>
</dbReference>
<feature type="domain" description="Response regulatory" evidence="15">
    <location>
        <begin position="607"/>
        <end position="728"/>
    </location>
</feature>
<dbReference type="Gene3D" id="1.10.287.130">
    <property type="match status" value="1"/>
</dbReference>
<evidence type="ECO:0000256" key="8">
    <source>
        <dbReference type="ARBA" id="ARBA00022840"/>
    </source>
</evidence>
<feature type="modified residue" description="4-aspartylphosphate" evidence="12">
    <location>
        <position position="802"/>
    </location>
</feature>
<dbReference type="EMBL" id="VHSH01000005">
    <property type="protein sequence ID" value="TQV79279.1"/>
    <property type="molecule type" value="Genomic_DNA"/>
</dbReference>
<comment type="caution">
    <text evidence="17">The sequence shown here is derived from an EMBL/GenBank/DDBJ whole genome shotgun (WGS) entry which is preliminary data.</text>
</comment>
<sequence>MSEVFASRREKRPSQGVLSYIALRVTLPMTILLVIAAIFTIREIDDTNTTYIEEQLAVQSLNTSEVLSIRLENLVDAVSALAANDVILNGLVDETNRHTYLPAFFASLRLPGSQKNNITLTDYKGRPIASTGQLASFEDRDWVERVMSGVPLLTVSPTQLVVAVPVFKNGMPEGMLVTVYSAEGVRETLEFPSLSRLYAIIDTHLDQIVYSSTEDFGRQGDDDPGATLSGWIQSRNTVNSHGHSWSFANNLLVVTGEIKEEAFAASDRVSTLVVLSFGAAVLALLIATGIVTSLVRRPLVGLIETVESISSGAALDQRARDEGVREFRQLSHAFNGMLERIDETTASQEQAEQANKAKSEFLATMSHEIRTPMNGVIGMTGLLLETDMGQEQRKFAQTIRDSGEALMAIIDDILDFSKLEAGKVELELVDFAPIALVESVTDLVAQRAIANGNEIQSYIDPAVPNAVRADIARLRQILLNLAGNATKFTKRGSISVSCSLDETSTAERTVLKFSVADTGIGIPKEAQSKLFEKFSQADASTTRRFGGTGLGLAICRQLVQLMGGKISLESEPGQGSTFSFTMPVKSAEGEINDLTPISPKELLRGKKALIVDDSEMNVLIMEKQLQSWGMVTVSTLHPGQAIALLQEERQKGAAVEIAFLDYMMPDTDGEELIGRIREIPEFADLKAVLATSGMENRSLDQLREMGFDARLVKPIKQSDLFDCISLMLLGGKTPERDLKLPKSAELVNSKSGNILVAEDNKVNQIVAIKLLESLGHKADVAENGLEALTAVQAKSYDLVLMDMQMPEMDGLEATRAIRALSGAVSGIPIVALTANAIQGDQEACIEAGMDDYVRKPVEKKALFDVLERHLPGAKAAVAS</sequence>
<dbReference type="SMART" id="SM00387">
    <property type="entry name" value="HATPase_c"/>
    <property type="match status" value="1"/>
</dbReference>
<dbReference type="EC" id="2.7.13.3" evidence="3"/>
<evidence type="ECO:0000256" key="3">
    <source>
        <dbReference type="ARBA" id="ARBA00012438"/>
    </source>
</evidence>
<dbReference type="SUPFAM" id="SSF55874">
    <property type="entry name" value="ATPase domain of HSP90 chaperone/DNA topoisomerase II/histidine kinase"/>
    <property type="match status" value="1"/>
</dbReference>
<protein>
    <recommendedName>
        <fullName evidence="11">Sensory/regulatory protein RpfC</fullName>
        <ecNumber evidence="3">2.7.13.3</ecNumber>
    </recommendedName>
</protein>
<proteinExistence type="predicted"/>
<evidence type="ECO:0000256" key="1">
    <source>
        <dbReference type="ARBA" id="ARBA00000085"/>
    </source>
</evidence>
<dbReference type="Pfam" id="PF00072">
    <property type="entry name" value="Response_reg"/>
    <property type="match status" value="2"/>
</dbReference>
<keyword evidence="4 12" id="KW-0597">Phosphoprotein</keyword>
<keyword evidence="13" id="KW-0472">Membrane</keyword>
<dbReference type="InterPro" id="IPR011006">
    <property type="entry name" value="CheY-like_superfamily"/>
</dbReference>
<evidence type="ECO:0000259" key="16">
    <source>
        <dbReference type="PROSITE" id="PS50885"/>
    </source>
</evidence>
<dbReference type="GO" id="GO:0016020">
    <property type="term" value="C:membrane"/>
    <property type="evidence" value="ECO:0007669"/>
    <property type="project" value="UniProtKB-SubCell"/>
</dbReference>
<dbReference type="PROSITE" id="PS50109">
    <property type="entry name" value="HIS_KIN"/>
    <property type="match status" value="1"/>
</dbReference>
<evidence type="ECO:0000256" key="7">
    <source>
        <dbReference type="ARBA" id="ARBA00022777"/>
    </source>
</evidence>
<evidence type="ECO:0000256" key="10">
    <source>
        <dbReference type="ARBA" id="ARBA00064003"/>
    </source>
</evidence>
<dbReference type="Pfam" id="PF00672">
    <property type="entry name" value="HAMP"/>
    <property type="match status" value="1"/>
</dbReference>
<dbReference type="FunFam" id="3.30.565.10:FF:000010">
    <property type="entry name" value="Sensor histidine kinase RcsC"/>
    <property type="match status" value="1"/>
</dbReference>
<evidence type="ECO:0000256" key="9">
    <source>
        <dbReference type="ARBA" id="ARBA00023012"/>
    </source>
</evidence>
<keyword evidence="8" id="KW-0067">ATP-binding</keyword>
<gene>
    <name evidence="17" type="ORF">FKG95_16650</name>
</gene>
<dbReference type="Gene3D" id="3.40.50.2300">
    <property type="match status" value="2"/>
</dbReference>
<dbReference type="SUPFAM" id="SSF47384">
    <property type="entry name" value="Homodimeric domain of signal transducing histidine kinase"/>
    <property type="match status" value="1"/>
</dbReference>
<evidence type="ECO:0000256" key="12">
    <source>
        <dbReference type="PROSITE-ProRule" id="PRU00169"/>
    </source>
</evidence>
<keyword evidence="18" id="KW-1185">Reference proteome</keyword>
<dbReference type="PROSITE" id="PS50885">
    <property type="entry name" value="HAMP"/>
    <property type="match status" value="1"/>
</dbReference>
<dbReference type="Gene3D" id="3.30.565.10">
    <property type="entry name" value="Histidine kinase-like ATPase, C-terminal domain"/>
    <property type="match status" value="1"/>
</dbReference>
<evidence type="ECO:0000313" key="17">
    <source>
        <dbReference type="EMBL" id="TQV79279.1"/>
    </source>
</evidence>
<evidence type="ECO:0000256" key="6">
    <source>
        <dbReference type="ARBA" id="ARBA00022741"/>
    </source>
</evidence>
<dbReference type="InterPro" id="IPR036890">
    <property type="entry name" value="HATPase_C_sf"/>
</dbReference>
<comment type="subunit">
    <text evidence="10">At low DSF concentrations, interacts with RpfF.</text>
</comment>
<keyword evidence="13" id="KW-1133">Transmembrane helix</keyword>
<comment type="subcellular location">
    <subcellularLocation>
        <location evidence="2">Membrane</location>
    </subcellularLocation>
</comment>
<dbReference type="Pfam" id="PF00512">
    <property type="entry name" value="HisKA"/>
    <property type="match status" value="1"/>
</dbReference>
<organism evidence="17 18">
    <name type="scientific">Denitrobaculum tricleocarpae</name>
    <dbReference type="NCBI Taxonomy" id="2591009"/>
    <lineage>
        <taxon>Bacteria</taxon>
        <taxon>Pseudomonadati</taxon>
        <taxon>Pseudomonadota</taxon>
        <taxon>Alphaproteobacteria</taxon>
        <taxon>Rhodospirillales</taxon>
        <taxon>Rhodospirillaceae</taxon>
        <taxon>Denitrobaculum</taxon>
    </lineage>
</organism>
<feature type="domain" description="HAMP" evidence="16">
    <location>
        <begin position="293"/>
        <end position="346"/>
    </location>
</feature>
<dbReference type="InterPro" id="IPR004358">
    <property type="entry name" value="Sig_transdc_His_kin-like_C"/>
</dbReference>
<dbReference type="InterPro" id="IPR036097">
    <property type="entry name" value="HisK_dim/P_sf"/>
</dbReference>
<dbReference type="CDD" id="cd17546">
    <property type="entry name" value="REC_hyHK_CKI1_RcsC-like"/>
    <property type="match status" value="1"/>
</dbReference>
<feature type="transmembrane region" description="Helical" evidence="13">
    <location>
        <begin position="21"/>
        <end position="41"/>
    </location>
</feature>
<dbReference type="Gene3D" id="6.10.340.10">
    <property type="match status" value="1"/>
</dbReference>
<dbReference type="PRINTS" id="PR00344">
    <property type="entry name" value="BCTRLSENSOR"/>
</dbReference>
<feature type="transmembrane region" description="Helical" evidence="13">
    <location>
        <begin position="272"/>
        <end position="295"/>
    </location>
</feature>
<keyword evidence="6" id="KW-0547">Nucleotide-binding</keyword>
<keyword evidence="7" id="KW-0418">Kinase</keyword>
<reference evidence="17 18" key="1">
    <citation type="submission" date="2019-06" db="EMBL/GenBank/DDBJ databases">
        <title>Whole genome sequence for Rhodospirillaceae sp. R148.</title>
        <authorList>
            <person name="Wang G."/>
        </authorList>
    </citation>
    <scope>NUCLEOTIDE SEQUENCE [LARGE SCALE GENOMIC DNA]</scope>
    <source>
        <strain evidence="17 18">R148</strain>
    </source>
</reference>
<evidence type="ECO:0000256" key="4">
    <source>
        <dbReference type="ARBA" id="ARBA00022553"/>
    </source>
</evidence>
<dbReference type="CDD" id="cd06225">
    <property type="entry name" value="HAMP"/>
    <property type="match status" value="1"/>
</dbReference>
<dbReference type="OrthoDB" id="9801651at2"/>
<evidence type="ECO:0000313" key="18">
    <source>
        <dbReference type="Proteomes" id="UP000315252"/>
    </source>
</evidence>
<dbReference type="CDD" id="cd00082">
    <property type="entry name" value="HisKA"/>
    <property type="match status" value="1"/>
</dbReference>